<dbReference type="InterPro" id="IPR046347">
    <property type="entry name" value="bZIP_sf"/>
</dbReference>
<keyword evidence="4" id="KW-0539">Nucleus</keyword>
<keyword evidence="3" id="KW-0804">Transcription</keyword>
<evidence type="ECO:0000259" key="6">
    <source>
        <dbReference type="PROSITE" id="PS50217"/>
    </source>
</evidence>
<dbReference type="Pfam" id="PF07716">
    <property type="entry name" value="bZIP_2"/>
    <property type="match status" value="1"/>
</dbReference>
<keyword evidence="8" id="KW-1185">Reference proteome</keyword>
<dbReference type="SMART" id="SM00338">
    <property type="entry name" value="BRLZ"/>
    <property type="match status" value="1"/>
</dbReference>
<name>A0A195B3V7_9HYME</name>
<dbReference type="AlphaFoldDB" id="A0A195B3V7"/>
<dbReference type="InterPro" id="IPR051027">
    <property type="entry name" value="bZIP_transcription_factors"/>
</dbReference>
<evidence type="ECO:0000256" key="3">
    <source>
        <dbReference type="ARBA" id="ARBA00023163"/>
    </source>
</evidence>
<evidence type="ECO:0000256" key="5">
    <source>
        <dbReference type="SAM" id="Coils"/>
    </source>
</evidence>
<dbReference type="GO" id="GO:0003700">
    <property type="term" value="F:DNA-binding transcription factor activity"/>
    <property type="evidence" value="ECO:0007669"/>
    <property type="project" value="InterPro"/>
</dbReference>
<feature type="domain" description="BZIP" evidence="6">
    <location>
        <begin position="379"/>
        <end position="442"/>
    </location>
</feature>
<sequence length="607" mass="67063">LVRENLLAFCNRPTVGRGTFSGISWSSTQQLHIKPPEHKSSGRPPLKTQLRLRPHSNLAPLYLHVCGITEINSTYQLISTYINFTNEDQLTVHKKKHDMMLNLNNNSKSAGFVADQTPTPTRFLKNCEEVGLFQDLQNVVNPFEETFRRAVEAGNTGTLIVSEAGITDDTLHTPHIFPYISDVLPANSQILSEDNVEVPLAEKDEEKESAIKTDECNSIKLSTNETQELMKDSTVTSAKGDTLPADIIASNTNIPIAPKLSPTQPTSHLSINGEEVQLLLKTADGKLMQLCATPVSEPSNISNVNTEQQTVIIKTEPALRCAMKLEPKKTVISRLSLAKMKLKQSLSKNAQNQKATEDYAKMDMIAASKKEGIKKTIDQLKKKDILERNRASSMRARAKRKEWIQELQRTVTNVNEANTALQMEVKTLRKEVARLKALLLAHKDCPVTKAMQKGKIYSGNNFVAIDLLNFIGIILGPKLISVDNPEILTMPISTNGVPVKRSVSYTTEIPSVPTKKSIMSIKNPVILPKMDCGTANLAIPNATIIKTLPALKIVGVNQFIPEKSEGTKQILIVQNQPRKLCEATSRQIIQINPNYEVENAASKSTGT</sequence>
<feature type="coiled-coil region" evidence="5">
    <location>
        <begin position="404"/>
        <end position="438"/>
    </location>
</feature>
<dbReference type="Gene3D" id="1.20.5.170">
    <property type="match status" value="1"/>
</dbReference>
<dbReference type="EMBL" id="KQ976618">
    <property type="protein sequence ID" value="KYM79173.1"/>
    <property type="molecule type" value="Genomic_DNA"/>
</dbReference>
<evidence type="ECO:0000256" key="2">
    <source>
        <dbReference type="ARBA" id="ARBA00023015"/>
    </source>
</evidence>
<dbReference type="PROSITE" id="PS50217">
    <property type="entry name" value="BZIP"/>
    <property type="match status" value="1"/>
</dbReference>
<keyword evidence="5" id="KW-0175">Coiled coil</keyword>
<evidence type="ECO:0000256" key="1">
    <source>
        <dbReference type="ARBA" id="ARBA00004123"/>
    </source>
</evidence>
<keyword evidence="2" id="KW-0805">Transcription regulation</keyword>
<dbReference type="SUPFAM" id="SSF57959">
    <property type="entry name" value="Leucine zipper domain"/>
    <property type="match status" value="1"/>
</dbReference>
<dbReference type="PANTHER" id="PTHR19304">
    <property type="entry name" value="CYCLIC-AMP RESPONSE ELEMENT BINDING PROTEIN"/>
    <property type="match status" value="1"/>
</dbReference>
<proteinExistence type="predicted"/>
<evidence type="ECO:0000313" key="8">
    <source>
        <dbReference type="Proteomes" id="UP000078540"/>
    </source>
</evidence>
<evidence type="ECO:0000313" key="7">
    <source>
        <dbReference type="EMBL" id="KYM79173.1"/>
    </source>
</evidence>
<organism evidence="7 8">
    <name type="scientific">Atta colombica</name>
    <dbReference type="NCBI Taxonomy" id="520822"/>
    <lineage>
        <taxon>Eukaryota</taxon>
        <taxon>Metazoa</taxon>
        <taxon>Ecdysozoa</taxon>
        <taxon>Arthropoda</taxon>
        <taxon>Hexapoda</taxon>
        <taxon>Insecta</taxon>
        <taxon>Pterygota</taxon>
        <taxon>Neoptera</taxon>
        <taxon>Endopterygota</taxon>
        <taxon>Hymenoptera</taxon>
        <taxon>Apocrita</taxon>
        <taxon>Aculeata</taxon>
        <taxon>Formicoidea</taxon>
        <taxon>Formicidae</taxon>
        <taxon>Myrmicinae</taxon>
        <taxon>Atta</taxon>
    </lineage>
</organism>
<gene>
    <name evidence="7" type="ORF">ALC53_10337</name>
</gene>
<evidence type="ECO:0000256" key="4">
    <source>
        <dbReference type="ARBA" id="ARBA00023242"/>
    </source>
</evidence>
<protein>
    <submittedName>
        <fullName evidence="7">Cyclic AMP-dependent transcription factor ATF-2</fullName>
    </submittedName>
</protein>
<comment type="subcellular location">
    <subcellularLocation>
        <location evidence="1">Nucleus</location>
    </subcellularLocation>
</comment>
<dbReference type="STRING" id="520822.A0A195B3V7"/>
<accession>A0A195B3V7</accession>
<dbReference type="CDD" id="cd14687">
    <property type="entry name" value="bZIP_ATF2"/>
    <property type="match status" value="1"/>
</dbReference>
<dbReference type="InterPro" id="IPR004827">
    <property type="entry name" value="bZIP"/>
</dbReference>
<dbReference type="GO" id="GO:0005634">
    <property type="term" value="C:nucleus"/>
    <property type="evidence" value="ECO:0007669"/>
    <property type="project" value="UniProtKB-SubCell"/>
</dbReference>
<feature type="non-terminal residue" evidence="7">
    <location>
        <position position="1"/>
    </location>
</feature>
<dbReference type="Proteomes" id="UP000078540">
    <property type="component" value="Unassembled WGS sequence"/>
</dbReference>
<reference evidence="7 8" key="1">
    <citation type="submission" date="2015-09" db="EMBL/GenBank/DDBJ databases">
        <title>Atta colombica WGS genome.</title>
        <authorList>
            <person name="Nygaard S."/>
            <person name="Hu H."/>
            <person name="Boomsma J."/>
            <person name="Zhang G."/>
        </authorList>
    </citation>
    <scope>NUCLEOTIDE SEQUENCE [LARGE SCALE GENOMIC DNA]</scope>
    <source>
        <strain evidence="7">Treedump-2</strain>
        <tissue evidence="7">Whole body</tissue>
    </source>
</reference>